<dbReference type="GO" id="GO:0016757">
    <property type="term" value="F:glycosyltransferase activity"/>
    <property type="evidence" value="ECO:0007669"/>
    <property type="project" value="UniProtKB-KW"/>
</dbReference>
<keyword evidence="3" id="KW-1133">Transmembrane helix</keyword>
<dbReference type="PANTHER" id="PTHR37469">
    <property type="entry name" value="CELLOBIONIC ACID PHOSPHORYLASE-RELATED"/>
    <property type="match status" value="1"/>
</dbReference>
<evidence type="ECO:0000256" key="2">
    <source>
        <dbReference type="ARBA" id="ARBA00022679"/>
    </source>
</evidence>
<evidence type="ECO:0000313" key="8">
    <source>
        <dbReference type="Proteomes" id="UP000238823"/>
    </source>
</evidence>
<accession>A0A2S9YQ01</accession>
<feature type="transmembrane region" description="Helical" evidence="3">
    <location>
        <begin position="325"/>
        <end position="352"/>
    </location>
</feature>
<dbReference type="InterPro" id="IPR019282">
    <property type="entry name" value="Glycoamylase-like_cons_dom"/>
</dbReference>
<dbReference type="InterPro" id="IPR033432">
    <property type="entry name" value="GH94_catalytic"/>
</dbReference>
<dbReference type="Gene3D" id="1.50.10.140">
    <property type="match status" value="2"/>
</dbReference>
<evidence type="ECO:0000256" key="3">
    <source>
        <dbReference type="SAM" id="Phobius"/>
    </source>
</evidence>
<dbReference type="SUPFAM" id="SSF74650">
    <property type="entry name" value="Galactose mutarotase-like"/>
    <property type="match status" value="2"/>
</dbReference>
<keyword evidence="2 7" id="KW-0808">Transferase</keyword>
<gene>
    <name evidence="7" type="primary">chbP</name>
    <name evidence="7" type="ORF">ENSA7_31820</name>
</gene>
<reference evidence="7 8" key="1">
    <citation type="submission" date="2018-03" db="EMBL/GenBank/DDBJ databases">
        <title>Draft Genome Sequences of the Obligatory Marine Myxobacteria Enhygromyxa salina SWB007.</title>
        <authorList>
            <person name="Poehlein A."/>
            <person name="Moghaddam J.A."/>
            <person name="Harms H."/>
            <person name="Alanjari M."/>
            <person name="Koenig G.M."/>
            <person name="Daniel R."/>
            <person name="Schaeberle T.F."/>
        </authorList>
    </citation>
    <scope>NUCLEOTIDE SEQUENCE [LARGE SCALE GENOMIC DNA]</scope>
    <source>
        <strain evidence="7 8">SWB007</strain>
    </source>
</reference>
<keyword evidence="3" id="KW-0472">Membrane</keyword>
<organism evidence="7 8">
    <name type="scientific">Enhygromyxa salina</name>
    <dbReference type="NCBI Taxonomy" id="215803"/>
    <lineage>
        <taxon>Bacteria</taxon>
        <taxon>Pseudomonadati</taxon>
        <taxon>Myxococcota</taxon>
        <taxon>Polyangia</taxon>
        <taxon>Nannocystales</taxon>
        <taxon>Nannocystaceae</taxon>
        <taxon>Enhygromyxa</taxon>
    </lineage>
</organism>
<dbReference type="Proteomes" id="UP000238823">
    <property type="component" value="Unassembled WGS sequence"/>
</dbReference>
<evidence type="ECO:0000259" key="6">
    <source>
        <dbReference type="Pfam" id="PF17167"/>
    </source>
</evidence>
<dbReference type="GO" id="GO:0005975">
    <property type="term" value="P:carbohydrate metabolic process"/>
    <property type="evidence" value="ECO:0007669"/>
    <property type="project" value="InterPro"/>
</dbReference>
<feature type="domain" description="Glycosyl hydrolase 94 supersandwich" evidence="4">
    <location>
        <begin position="1536"/>
        <end position="1795"/>
    </location>
</feature>
<dbReference type="GO" id="GO:0030246">
    <property type="term" value="F:carbohydrate binding"/>
    <property type="evidence" value="ECO:0007669"/>
    <property type="project" value="InterPro"/>
</dbReference>
<evidence type="ECO:0000259" key="4">
    <source>
        <dbReference type="Pfam" id="PF06165"/>
    </source>
</evidence>
<feature type="domain" description="Glycosyl hydrolase 94 catalytic" evidence="6">
    <location>
        <begin position="2298"/>
        <end position="2729"/>
    </location>
</feature>
<evidence type="ECO:0000259" key="5">
    <source>
        <dbReference type="Pfam" id="PF10091"/>
    </source>
</evidence>
<protein>
    <submittedName>
        <fullName evidence="7">N,N'-diacetylchitobiose phosphorylase</fullName>
        <ecNumber evidence="7">2.4.1.280</ecNumber>
    </submittedName>
</protein>
<evidence type="ECO:0000256" key="1">
    <source>
        <dbReference type="ARBA" id="ARBA00022676"/>
    </source>
</evidence>
<sequence length="2805" mass="310557">MRGGNHDQVVTERVAAERRRSAFAPRRHSTRARAYAVARHLNGLVRALADRKDRSLPAGIEWVLDNHFVLRRATRQVRRGFTREFERQLARAELGTGADRGLRRIEVEAFSLLREGEGLIDRELMIRRAREFGQQHDASMAELWALPMLLRLGLLEQLARDVPRLLHPMIDTAIDHRVANCVRSLLLVEKTDWARFFEAVSEVHRILSRDPSGVYPTMDFATRDRYRQIIEALAHRSELSETGVATRAIELVGEDGHVGHVLLASPNREARSELERAIGYRPSLGDRVLVPLRRHAASLYIGSIGLVAALHVAALGVGLRAAGTSLGLVLLACALVLIPGWTIGVSLVNWLVTLAVEPIPLPKLDFIDGVPRQHRTLIVVPGLLNRPGDADALAHRLESHYLATRDPMVEVAMLTDYGDAATETLPSDDDLIERARGQIVALNRRHGLPAGRADEGPFHLFHRRRVWCPNQGCWMGWERKRGKLDELNRLLRGDLDTTYVVHEGREGHFAEFRYVLTLDADTVLPLGAGRRLIETLAHPLNRACFDADLRVRAGYTVLQPRADVAPDDASTRFARAFAGDGAFDIYTRAVSDVYQDLFGEGIFVGKGIYAIDDFQRSLAARIPEDRILSHDLLEGLHGRAGLVTDVVVYEDYPQNWLGFARRLHRWVRGDWQLLAWLGRRVPVTGGQRTRSRFDGIARYKIVDNLRRSLVAPTLIGLAVTAWFALPGSAWMWTGLVSLLLATPALTDLAGGVLSSARPGRVRAALWGTVVSAPAAIGRWLLRTTTLLDEAQICLDAAGRAIVRTAITRRNQLEWTPAAQAGRGSDDPVTVIREMAPSLVVPPVLAALLVVVRPEAFAGALPILLAWFVAPPLAIWTGRAGRRRVHAPVSVDRALLRRLARRTWAYFEAIVGPEDHWLPPDNLQEQPIHEVAHRTSPTNIGMALLATLAARDLGYIDLLELVVRLRSTIETLGQLPQHRGHVINWIDTTTLEPLEPRYISTVDSGNLAAALIVLEQTCLELAQEARPVRGRFAGLADSLDVLGDALTHWGPEADRAARQVQLMRGHVDAVTDDPRSWSMSLDALDDGAFVQLDVRLLELFDARRSEAAFEPARFEELQTWATRIRTEVEDVRAEMAGQLPWFEFVSERPDLVPVGARRLVDALCDALGRVPTLGRTHAVLGRALARVEALQRSRDGHEHGEYTHEYTQWLDQLEQALRASLDHAQLARARLAEVAELARELVAAMDFEFLYDRERELTYIGYDLSSQRYDDHHYDLLASEARLASFVGIAKGDIPIQHWAKLGRPIGNFGAGRGLLSWSGTMFEYLMPPLLLDEGRGTLLDASARAAIRAQIEHADRHRLPWGMSESAYARLDAGFRYQYRAFGVPATGFRRGLDRDLVVAPYASLLALHHEPAAVVDNLGALAAVGGFGPLGVYEAIDFTRERIGLGSDRAVVYAYMSHHQGMIMLALHGYLCDRAMVRRMHRNPAVRTIELLLHERSPGRVPIERPQPAEEGPPVRPRLDSVRGWAADPVDGASAHVVSNGRYGLLITRAGAGHSWWKDRAITRPCRDATLEDLGAVTYLREHDTGEVWCSLGGADDPNREVVFTPHGASIVTHHHGLVAELTITVAPVEDVELRILRVSDRRGRTRRLTVSHYAEILLGDAVEYERHPAFAKLFVDTQLIVTPYPMILCRRRPRAPGGEQLWLACALISDAVAWSGYETDRARFVGRGRSLTDPVGLTRALPSVETPMQATLDTCVAMTGEVELAARGSCECAFISVFGRSRAEVLARASRISTMAAVRRHAFDAERTAIERAQRRGHDTDELRLHQRLLSAMLFPRAELRVTGETLARNRLSQVGLWRHGISGDLPIVLARVSTVGTGVITRLARAHMHWHERGLAADLVVLEERSPSYDGSLRQRLAQLLEHLGARIAREGGGVFVIHGASSSAAERNLLLSSASLVLDADLDLEAALTPIGVPELPLFEPEGQPRPPTTSLARPRDLLFDNGYGGFSPDGREYVVHLEPGQSTPAPWINVLANPEFGCIISERGAGYAWSINAGLRRLTPWSNDPVLDPPSISLYLRDELDAEVWSPMPAPAPYPAPYQVRHGAGYTSFTHHGHGLRQQTEVFVTPRDPVGVIRLGLVNTWDRPRRLTVTLCIEWLLGSRKSDTRTLISDFVPEFEVMLARNPWNPSFADRWAFAAASERLHAVTTSREEFFGRSGDRRLPAALRRIGLSGEVLLGSDPCAVLQVEVELGPGADTQLHFVFGEAEDRSSALGLARRYRDPALVREAREQVDHHWDRLLSAVEVHSPDPGFDLMVNRWLLYQSVSSRLWGRTGFYQSSGAFGFRDQLQDVMALVHAAPELQRAFLLEAAGQQFEAGDVLHWWHPPHNAGLRSRCSDDLVWLPLVTAHYVEATADLTVLAEQVRFLDAPPLATREQERYHAGLGPGFGSELQVDGSATLYEHCMRVFARASDVGAHGLPLIGSGDWNDGFSNVGVLGRGESVWLGWFVRAAALAFAGVCERLGELGDARELRSRVAALREPLESAWDGAWYVRAIHDDGAPLGASGSEACAIDSIAQSWSVLSGGANELRARVAMNSVWQRLVMQDQRIVRLFTPPFRSAVARVGYVEGYPPGIRENGGQYTHAAVWVAWALAELGESERAWAVASMIGPLAHGSDSEAIERYRVEPYVVAADIYSEPPHVGRGGWTWYTGAAGWLYRLSVERLLGVRRSEGRITLAPTLPRAWPSAELVLRDGQTVYRVQITKRDLGREVIACTVDGVAVAVPTVLPAPDQREHAVVITLD</sequence>
<dbReference type="InterPro" id="IPR011013">
    <property type="entry name" value="Gal_mutarotase_sf_dom"/>
</dbReference>
<comment type="caution">
    <text evidence="7">The sequence shown here is derived from an EMBL/GenBank/DDBJ whole genome shotgun (WGS) entry which is preliminary data.</text>
</comment>
<keyword evidence="1 7" id="KW-0328">Glycosyltransferase</keyword>
<dbReference type="RefSeq" id="WP_106090183.1">
    <property type="nucleotide sequence ID" value="NZ_PVNL01000058.1"/>
</dbReference>
<dbReference type="EC" id="2.4.1.280" evidence="7"/>
<feature type="transmembrane region" description="Helical" evidence="3">
    <location>
        <begin position="297"/>
        <end position="319"/>
    </location>
</feature>
<dbReference type="SUPFAM" id="SSF48208">
    <property type="entry name" value="Six-hairpin glycosidases"/>
    <property type="match status" value="1"/>
</dbReference>
<proteinExistence type="predicted"/>
<dbReference type="EMBL" id="PVNL01000058">
    <property type="protein sequence ID" value="PRQ07167.1"/>
    <property type="molecule type" value="Genomic_DNA"/>
</dbReference>
<dbReference type="OrthoDB" id="9769991at2"/>
<dbReference type="Gene3D" id="2.60.420.10">
    <property type="entry name" value="Maltose phosphorylase, domain 3"/>
    <property type="match status" value="1"/>
</dbReference>
<dbReference type="CDD" id="cd11756">
    <property type="entry name" value="GH94N_ChvB_NdvB_1_like"/>
    <property type="match status" value="1"/>
</dbReference>
<name>A0A2S9YQ01_9BACT</name>
<evidence type="ECO:0000313" key="7">
    <source>
        <dbReference type="EMBL" id="PRQ07167.1"/>
    </source>
</evidence>
<dbReference type="PANTHER" id="PTHR37469:SF2">
    <property type="entry name" value="CELLOBIONIC ACID PHOSPHORYLASE"/>
    <property type="match status" value="1"/>
</dbReference>
<dbReference type="SMART" id="SM01068">
    <property type="entry name" value="CBM_X"/>
    <property type="match status" value="2"/>
</dbReference>
<dbReference type="InterPro" id="IPR008928">
    <property type="entry name" value="6-hairpin_glycosidase_sf"/>
</dbReference>
<feature type="domain" description="Glycoamylase-like" evidence="5">
    <location>
        <begin position="1272"/>
        <end position="1484"/>
    </location>
</feature>
<dbReference type="InterPro" id="IPR010383">
    <property type="entry name" value="Glyco_hydrolase_94_b-supersand"/>
</dbReference>
<keyword evidence="3" id="KW-0812">Transmembrane</keyword>
<dbReference type="Pfam" id="PF17167">
    <property type="entry name" value="Glyco_hydro_94"/>
    <property type="match status" value="1"/>
</dbReference>
<dbReference type="InterPro" id="IPR037824">
    <property type="entry name" value="GH94N_2_NdvB"/>
</dbReference>
<dbReference type="Gene3D" id="1.50.10.10">
    <property type="match status" value="1"/>
</dbReference>
<dbReference type="Pfam" id="PF06165">
    <property type="entry name" value="GH94_b-supersand"/>
    <property type="match status" value="2"/>
</dbReference>
<dbReference type="Pfam" id="PF10091">
    <property type="entry name" value="Glycoamylase"/>
    <property type="match status" value="1"/>
</dbReference>
<dbReference type="InterPro" id="IPR052047">
    <property type="entry name" value="GH94_Enzymes"/>
</dbReference>
<dbReference type="InterPro" id="IPR012341">
    <property type="entry name" value="6hp_glycosidase-like_sf"/>
</dbReference>
<dbReference type="InterPro" id="IPR037018">
    <property type="entry name" value="GH65_N"/>
</dbReference>
<dbReference type="Gene3D" id="2.70.98.40">
    <property type="entry name" value="Glycoside hydrolase, family 65, N-terminal domain"/>
    <property type="match status" value="2"/>
</dbReference>
<feature type="domain" description="Glycosyl hydrolase 94 supersandwich" evidence="4">
    <location>
        <begin position="2016"/>
        <end position="2285"/>
    </location>
</feature>